<keyword evidence="7" id="KW-1185">Reference proteome</keyword>
<comment type="caution">
    <text evidence="6">The sequence shown here is derived from an EMBL/GenBank/DDBJ whole genome shotgun (WGS) entry which is preliminary data.</text>
</comment>
<reference evidence="6 7" key="1">
    <citation type="submission" date="2019-10" db="EMBL/GenBank/DDBJ databases">
        <title>Nocardia macrotermitis sp. nov. and Nocardia aurantia sp. nov., isolated from the gut of fungus growing-termite Macrotermes natalensis.</title>
        <authorList>
            <person name="Benndorf R."/>
            <person name="Schwitalla J."/>
            <person name="Martin K."/>
            <person name="De Beer W."/>
            <person name="Kaster A.-K."/>
            <person name="Vollmers J."/>
            <person name="Poulsen M."/>
            <person name="Beemelmanns C."/>
        </authorList>
    </citation>
    <scope>NUCLEOTIDE SEQUENCE [LARGE SCALE GENOMIC DNA]</scope>
    <source>
        <strain evidence="6 7">RB20</strain>
    </source>
</reference>
<evidence type="ECO:0000259" key="5">
    <source>
        <dbReference type="PROSITE" id="PS50977"/>
    </source>
</evidence>
<dbReference type="InterPro" id="IPR001647">
    <property type="entry name" value="HTH_TetR"/>
</dbReference>
<evidence type="ECO:0000256" key="2">
    <source>
        <dbReference type="ARBA" id="ARBA00023125"/>
    </source>
</evidence>
<keyword evidence="2 4" id="KW-0238">DNA-binding</keyword>
<dbReference type="GO" id="GO:0003700">
    <property type="term" value="F:DNA-binding transcription factor activity"/>
    <property type="evidence" value="ECO:0007669"/>
    <property type="project" value="TreeGrafter"/>
</dbReference>
<name>A0A7K0CUA0_9NOCA</name>
<evidence type="ECO:0000256" key="3">
    <source>
        <dbReference type="ARBA" id="ARBA00023163"/>
    </source>
</evidence>
<dbReference type="GO" id="GO:0045892">
    <property type="term" value="P:negative regulation of DNA-templated transcription"/>
    <property type="evidence" value="ECO:0007669"/>
    <property type="project" value="InterPro"/>
</dbReference>
<dbReference type="Proteomes" id="UP000438448">
    <property type="component" value="Unassembled WGS sequence"/>
</dbReference>
<dbReference type="Pfam" id="PF00440">
    <property type="entry name" value="TetR_N"/>
    <property type="match status" value="1"/>
</dbReference>
<dbReference type="RefSeq" id="WP_153407215.1">
    <property type="nucleotide sequence ID" value="NZ_WEGK01000001.1"/>
</dbReference>
<dbReference type="InterPro" id="IPR050109">
    <property type="entry name" value="HTH-type_TetR-like_transc_reg"/>
</dbReference>
<dbReference type="Gene3D" id="1.10.10.60">
    <property type="entry name" value="Homeodomain-like"/>
    <property type="match status" value="1"/>
</dbReference>
<dbReference type="PROSITE" id="PS01081">
    <property type="entry name" value="HTH_TETR_1"/>
    <property type="match status" value="1"/>
</dbReference>
<dbReference type="SUPFAM" id="SSF46689">
    <property type="entry name" value="Homeodomain-like"/>
    <property type="match status" value="1"/>
</dbReference>
<keyword evidence="3" id="KW-0804">Transcription</keyword>
<dbReference type="InterPro" id="IPR009057">
    <property type="entry name" value="Homeodomain-like_sf"/>
</dbReference>
<dbReference type="PANTHER" id="PTHR30055">
    <property type="entry name" value="HTH-TYPE TRANSCRIPTIONAL REGULATOR RUTR"/>
    <property type="match status" value="1"/>
</dbReference>
<keyword evidence="1" id="KW-0805">Transcription regulation</keyword>
<dbReference type="OrthoDB" id="4899232at2"/>
<feature type="domain" description="HTH tetR-type" evidence="5">
    <location>
        <begin position="17"/>
        <end position="77"/>
    </location>
</feature>
<protein>
    <submittedName>
        <fullName evidence="6">PE-PGRS family protein</fullName>
    </submittedName>
</protein>
<evidence type="ECO:0000313" key="7">
    <source>
        <dbReference type="Proteomes" id="UP000438448"/>
    </source>
</evidence>
<evidence type="ECO:0000256" key="4">
    <source>
        <dbReference type="PROSITE-ProRule" id="PRU00335"/>
    </source>
</evidence>
<feature type="DNA-binding region" description="H-T-H motif" evidence="4">
    <location>
        <begin position="40"/>
        <end position="59"/>
    </location>
</feature>
<dbReference type="InterPro" id="IPR004111">
    <property type="entry name" value="Repressor_TetR_C"/>
</dbReference>
<gene>
    <name evidence="6" type="primary">tetR_1</name>
    <name evidence="6" type="ORF">NRB20_01180</name>
</gene>
<dbReference type="PANTHER" id="PTHR30055:SF207">
    <property type="entry name" value="HTH-TYPE TRANSCRIPTIONAL REPRESSOR FATR"/>
    <property type="match status" value="1"/>
</dbReference>
<dbReference type="Gene3D" id="1.10.357.10">
    <property type="entry name" value="Tetracycline Repressor, domain 2"/>
    <property type="match status" value="1"/>
</dbReference>
<evidence type="ECO:0000256" key="1">
    <source>
        <dbReference type="ARBA" id="ARBA00023015"/>
    </source>
</evidence>
<dbReference type="Pfam" id="PF02909">
    <property type="entry name" value="TetR_C_1"/>
    <property type="match status" value="1"/>
</dbReference>
<sequence length="234" mass="25764">MAKQATADKRPRRERGSLNPEDILDAAFELAEQVSLDNMSMPMLGKHLDVGVTSIYWYFRKKDDLLNAMTDRALRRYASFVTRFVDAGDWRGSLREHARTMRTTFLANPILCDLILIRSQLSPQAAQLGTQQTEQVIATLVEAGFTVEDAVDTYSAIQLHVRGCVVLQRLSDKNTESGSGASAYYDTLAISPATTPLLARAAADGLHSGAPDDRNFEYGLDCILDHAAALVGRE</sequence>
<dbReference type="AlphaFoldDB" id="A0A7K0CUA0"/>
<proteinExistence type="predicted"/>
<accession>A0A7K0CUA0</accession>
<dbReference type="SUPFAM" id="SSF48498">
    <property type="entry name" value="Tetracyclin repressor-like, C-terminal domain"/>
    <property type="match status" value="1"/>
</dbReference>
<dbReference type="InterPro" id="IPR023772">
    <property type="entry name" value="DNA-bd_HTH_TetR-type_CS"/>
</dbReference>
<organism evidence="6 7">
    <name type="scientific">Nocardia macrotermitis</name>
    <dbReference type="NCBI Taxonomy" id="2585198"/>
    <lineage>
        <taxon>Bacteria</taxon>
        <taxon>Bacillati</taxon>
        <taxon>Actinomycetota</taxon>
        <taxon>Actinomycetes</taxon>
        <taxon>Mycobacteriales</taxon>
        <taxon>Nocardiaceae</taxon>
        <taxon>Nocardia</taxon>
    </lineage>
</organism>
<dbReference type="PROSITE" id="PS50977">
    <property type="entry name" value="HTH_TETR_2"/>
    <property type="match status" value="1"/>
</dbReference>
<dbReference type="GO" id="GO:0000976">
    <property type="term" value="F:transcription cis-regulatory region binding"/>
    <property type="evidence" value="ECO:0007669"/>
    <property type="project" value="TreeGrafter"/>
</dbReference>
<evidence type="ECO:0000313" key="6">
    <source>
        <dbReference type="EMBL" id="MQY17055.1"/>
    </source>
</evidence>
<dbReference type="InterPro" id="IPR036271">
    <property type="entry name" value="Tet_transcr_reg_TetR-rel_C_sf"/>
</dbReference>
<dbReference type="EMBL" id="WEGK01000001">
    <property type="protein sequence ID" value="MQY17055.1"/>
    <property type="molecule type" value="Genomic_DNA"/>
</dbReference>